<dbReference type="EMBL" id="UZAH01026229">
    <property type="protein sequence ID" value="VDO77434.1"/>
    <property type="molecule type" value="Genomic_DNA"/>
</dbReference>
<evidence type="ECO:0000313" key="1">
    <source>
        <dbReference type="EMBL" id="VDO77434.1"/>
    </source>
</evidence>
<evidence type="ECO:0000313" key="3">
    <source>
        <dbReference type="WBParaSite" id="HPBE_0000870101-mRNA-1"/>
    </source>
</evidence>
<reference evidence="1 2" key="1">
    <citation type="submission" date="2018-11" db="EMBL/GenBank/DDBJ databases">
        <authorList>
            <consortium name="Pathogen Informatics"/>
        </authorList>
    </citation>
    <scope>NUCLEOTIDE SEQUENCE [LARGE SCALE GENOMIC DNA]</scope>
</reference>
<dbReference type="AlphaFoldDB" id="A0A183FMQ5"/>
<organism evidence="2 3">
    <name type="scientific">Heligmosomoides polygyrus</name>
    <name type="common">Parasitic roundworm</name>
    <dbReference type="NCBI Taxonomy" id="6339"/>
    <lineage>
        <taxon>Eukaryota</taxon>
        <taxon>Metazoa</taxon>
        <taxon>Ecdysozoa</taxon>
        <taxon>Nematoda</taxon>
        <taxon>Chromadorea</taxon>
        <taxon>Rhabditida</taxon>
        <taxon>Rhabditina</taxon>
        <taxon>Rhabditomorpha</taxon>
        <taxon>Strongyloidea</taxon>
        <taxon>Heligmosomidae</taxon>
        <taxon>Heligmosomoides</taxon>
    </lineage>
</organism>
<keyword evidence="2" id="KW-1185">Reference proteome</keyword>
<dbReference type="WBParaSite" id="HPBE_0000870101-mRNA-1">
    <property type="protein sequence ID" value="HPBE_0000870101-mRNA-1"/>
    <property type="gene ID" value="HPBE_0000870101"/>
</dbReference>
<sequence length="120" mass="13040">MSVYVLNLADAEVSLATHVSVSPAGRLAAFRTLKVFLTSTPPLQLVKALCYQQDYAPSLLRDARRRLCSAAAAPPGFEPALRRRSSVEADRCEVTVVVRSFVRPSVVVRRWCGGVGELAP</sequence>
<protein>
    <submittedName>
        <fullName evidence="1 3">Uncharacterized protein</fullName>
    </submittedName>
</protein>
<gene>
    <name evidence="1" type="ORF">HPBE_LOCUS8702</name>
</gene>
<reference evidence="3" key="2">
    <citation type="submission" date="2019-09" db="UniProtKB">
        <authorList>
            <consortium name="WormBaseParasite"/>
        </authorList>
    </citation>
    <scope>IDENTIFICATION</scope>
</reference>
<evidence type="ECO:0000313" key="2">
    <source>
        <dbReference type="Proteomes" id="UP000050761"/>
    </source>
</evidence>
<accession>A0A3P7YYH0</accession>
<name>A0A183FMQ5_HELPZ</name>
<proteinExistence type="predicted"/>
<accession>A0A183FMQ5</accession>
<dbReference type="Proteomes" id="UP000050761">
    <property type="component" value="Unassembled WGS sequence"/>
</dbReference>